<dbReference type="AlphaFoldDB" id="A0A2J7R5V0"/>
<dbReference type="EMBL" id="NEVH01006990">
    <property type="protein sequence ID" value="PNF36204.1"/>
    <property type="molecule type" value="Genomic_DNA"/>
</dbReference>
<keyword evidence="2" id="KW-1185">Reference proteome</keyword>
<evidence type="ECO:0000313" key="1">
    <source>
        <dbReference type="EMBL" id="PNF36204.1"/>
    </source>
</evidence>
<organism evidence="1 2">
    <name type="scientific">Cryptotermes secundus</name>
    <dbReference type="NCBI Taxonomy" id="105785"/>
    <lineage>
        <taxon>Eukaryota</taxon>
        <taxon>Metazoa</taxon>
        <taxon>Ecdysozoa</taxon>
        <taxon>Arthropoda</taxon>
        <taxon>Hexapoda</taxon>
        <taxon>Insecta</taxon>
        <taxon>Pterygota</taxon>
        <taxon>Neoptera</taxon>
        <taxon>Polyneoptera</taxon>
        <taxon>Dictyoptera</taxon>
        <taxon>Blattodea</taxon>
        <taxon>Blattoidea</taxon>
        <taxon>Termitoidae</taxon>
        <taxon>Kalotermitidae</taxon>
        <taxon>Cryptotermitinae</taxon>
        <taxon>Cryptotermes</taxon>
    </lineage>
</organism>
<dbReference type="Pfam" id="PF06399">
    <property type="entry name" value="GFRP"/>
    <property type="match status" value="1"/>
</dbReference>
<dbReference type="InParanoid" id="A0A2J7R5V0"/>
<dbReference type="GO" id="GO:0009890">
    <property type="term" value="P:negative regulation of biosynthetic process"/>
    <property type="evidence" value="ECO:0007669"/>
    <property type="project" value="InterPro"/>
</dbReference>
<dbReference type="Gene3D" id="3.30.1410.10">
    <property type="entry name" value="GTP cyclohydrolase I feedback regulatory protein GFRP"/>
    <property type="match status" value="1"/>
</dbReference>
<comment type="caution">
    <text evidence="1">The sequence shown here is derived from an EMBL/GenBank/DDBJ whole genome shotgun (WGS) entry which is preliminary data.</text>
</comment>
<proteinExistence type="predicted"/>
<dbReference type="InterPro" id="IPR036717">
    <property type="entry name" value="GFRP_sf"/>
</dbReference>
<reference evidence="1 2" key="1">
    <citation type="submission" date="2017-12" db="EMBL/GenBank/DDBJ databases">
        <title>Hemimetabolous genomes reveal molecular basis of termite eusociality.</title>
        <authorList>
            <person name="Harrison M.C."/>
            <person name="Jongepier E."/>
            <person name="Robertson H.M."/>
            <person name="Arning N."/>
            <person name="Bitard-Feildel T."/>
            <person name="Chao H."/>
            <person name="Childers C.P."/>
            <person name="Dinh H."/>
            <person name="Doddapaneni H."/>
            <person name="Dugan S."/>
            <person name="Gowin J."/>
            <person name="Greiner C."/>
            <person name="Han Y."/>
            <person name="Hu H."/>
            <person name="Hughes D.S.T."/>
            <person name="Huylmans A.-K."/>
            <person name="Kemena C."/>
            <person name="Kremer L.P.M."/>
            <person name="Lee S.L."/>
            <person name="Lopez-Ezquerra A."/>
            <person name="Mallet L."/>
            <person name="Monroy-Kuhn J.M."/>
            <person name="Moser A."/>
            <person name="Murali S.C."/>
            <person name="Muzny D.M."/>
            <person name="Otani S."/>
            <person name="Piulachs M.-D."/>
            <person name="Poelchau M."/>
            <person name="Qu J."/>
            <person name="Schaub F."/>
            <person name="Wada-Katsumata A."/>
            <person name="Worley K.C."/>
            <person name="Xie Q."/>
            <person name="Ylla G."/>
            <person name="Poulsen M."/>
            <person name="Gibbs R.A."/>
            <person name="Schal C."/>
            <person name="Richards S."/>
            <person name="Belles X."/>
            <person name="Korb J."/>
            <person name="Bornberg-Bauer E."/>
        </authorList>
    </citation>
    <scope>NUCLEOTIDE SEQUENCE [LARGE SCALE GENOMIC DNA]</scope>
    <source>
        <tissue evidence="1">Whole body</tissue>
    </source>
</reference>
<gene>
    <name evidence="1" type="ORF">B7P43_G10677</name>
</gene>
<accession>A0A2J7R5V0</accession>
<dbReference type="STRING" id="105785.A0A2J7R5V0"/>
<name>A0A2J7R5V0_9NEOP</name>
<evidence type="ECO:0000313" key="2">
    <source>
        <dbReference type="Proteomes" id="UP000235965"/>
    </source>
</evidence>
<dbReference type="Proteomes" id="UP000235965">
    <property type="component" value="Unassembled WGS sequence"/>
</dbReference>
<dbReference type="InterPro" id="IPR009112">
    <property type="entry name" value="GTP_CycHdrlase_I_reg"/>
</dbReference>
<dbReference type="SUPFAM" id="SSF69761">
    <property type="entry name" value="GTP cyclohydrolase I feedback regulatory protein, GFRP"/>
    <property type="match status" value="1"/>
</dbReference>
<sequence length="138" mass="15067">MEIGHGMQRTAPGGEQLAVVAYPIFWEAPAPVVSMPMSLVLRGVKKLQVNTAFGGSLTAVDAGTDLIDFLTVCEVSLEICLLLLFTSCAVYVAEHPPRLILDKLEARDYKLVGMSGIGQTCIWTMHKPLQDHWGVEIK</sequence>
<protein>
    <submittedName>
        <fullName evidence="1">Uncharacterized protein</fullName>
    </submittedName>
</protein>